<reference evidence="1" key="1">
    <citation type="submission" date="2018-02" db="EMBL/GenBank/DDBJ databases">
        <title>Rhizophora mucronata_Transcriptome.</title>
        <authorList>
            <person name="Meera S.P."/>
            <person name="Sreeshan A."/>
            <person name="Augustine A."/>
        </authorList>
    </citation>
    <scope>NUCLEOTIDE SEQUENCE</scope>
    <source>
        <tissue evidence="1">Leaf</tissue>
    </source>
</reference>
<sequence>MDWCYDIDRLLYGSGMIECVFLD</sequence>
<proteinExistence type="predicted"/>
<dbReference type="EMBL" id="GGEC01086166">
    <property type="protein sequence ID" value="MBX66650.1"/>
    <property type="molecule type" value="Transcribed_RNA"/>
</dbReference>
<dbReference type="AlphaFoldDB" id="A0A2P2QI16"/>
<organism evidence="1">
    <name type="scientific">Rhizophora mucronata</name>
    <name type="common">Asiatic mangrove</name>
    <dbReference type="NCBI Taxonomy" id="61149"/>
    <lineage>
        <taxon>Eukaryota</taxon>
        <taxon>Viridiplantae</taxon>
        <taxon>Streptophyta</taxon>
        <taxon>Embryophyta</taxon>
        <taxon>Tracheophyta</taxon>
        <taxon>Spermatophyta</taxon>
        <taxon>Magnoliopsida</taxon>
        <taxon>eudicotyledons</taxon>
        <taxon>Gunneridae</taxon>
        <taxon>Pentapetalae</taxon>
        <taxon>rosids</taxon>
        <taxon>fabids</taxon>
        <taxon>Malpighiales</taxon>
        <taxon>Rhizophoraceae</taxon>
        <taxon>Rhizophora</taxon>
    </lineage>
</organism>
<name>A0A2P2QI16_RHIMU</name>
<accession>A0A2P2QI16</accession>
<protein>
    <submittedName>
        <fullName evidence="1">Uncharacterized protein</fullName>
    </submittedName>
</protein>
<evidence type="ECO:0000313" key="1">
    <source>
        <dbReference type="EMBL" id="MBX66650.1"/>
    </source>
</evidence>